<dbReference type="InterPro" id="IPR025861">
    <property type="entry name" value="CobT_VWA_dom"/>
</dbReference>
<proteinExistence type="predicted"/>
<dbReference type="Proteomes" id="UP000216147">
    <property type="component" value="Unassembled WGS sequence"/>
</dbReference>
<accession>A0A258HG66</accession>
<comment type="caution">
    <text evidence="4">The sequence shown here is derived from an EMBL/GenBank/DDBJ whole genome shotgun (WGS) entry which is preliminary data.</text>
</comment>
<evidence type="ECO:0000313" key="4">
    <source>
        <dbReference type="EMBL" id="OYX55749.1"/>
    </source>
</evidence>
<dbReference type="EC" id="6.6.1.2" evidence="1"/>
<dbReference type="PIRSF" id="PIRSF031715">
    <property type="entry name" value="Cob_chel_CobT"/>
    <property type="match status" value="1"/>
</dbReference>
<evidence type="ECO:0000256" key="1">
    <source>
        <dbReference type="NCBIfam" id="TIGR01651"/>
    </source>
</evidence>
<feature type="compositionally biased region" description="Acidic residues" evidence="2">
    <location>
        <begin position="217"/>
        <end position="245"/>
    </location>
</feature>
<dbReference type="Gene3D" id="3.40.50.410">
    <property type="entry name" value="von Willebrand factor, type A domain"/>
    <property type="match status" value="1"/>
</dbReference>
<dbReference type="Pfam" id="PF06213">
    <property type="entry name" value="CobT"/>
    <property type="match status" value="1"/>
</dbReference>
<reference evidence="4 5" key="1">
    <citation type="submission" date="2017-03" db="EMBL/GenBank/DDBJ databases">
        <title>Lifting the veil on microbial sulfur biogeochemistry in mining wastewaters.</title>
        <authorList>
            <person name="Kantor R.S."/>
            <person name="Colenbrander Nelson T."/>
            <person name="Marshall S."/>
            <person name="Bennett D."/>
            <person name="Apte S."/>
            <person name="Camacho D."/>
            <person name="Thomas B.C."/>
            <person name="Warren L.A."/>
            <person name="Banfield J.F."/>
        </authorList>
    </citation>
    <scope>NUCLEOTIDE SEQUENCE [LARGE SCALE GENOMIC DNA]</scope>
    <source>
        <strain evidence="4">32-68-21</strain>
    </source>
</reference>
<sequence length="628" mass="68282">MPPADTPAEVFKRALAHAARALAEQSELEVVFGSDGPKLTGGVLTLPHPPRTPSEGDTAAIRGQADRLALRLANHDPTIHSTLRPADTRAAEVFEAVEQARVEAHGSTALAGVRANMNAALLTRLEKMGALRVTEADRVPVGEAVALLLRERVTGQRSPDGAGAMLDLVRTDIEARAHVQLDKLAETAGDQAAFGKALKDVLRALDLDPGDGRGDDASEDQGDEEPDPQEPEASQDQDEEEDESGGEGGQSMDGASDDPTSEQDRDARPDGSPAERDGDAADDGPDVAEGALPNRQENADDGRAIDFYKVFTTAYDEVVDAADLCDPMELDRLRSLLDQQLTILSSIVARLANKLQRRLMAQQNRSWAFDLEEGVLDTARLTRVITDPSSPLSFKMESESPFRDTVVTLLLDNSGSMRGRPIMVAAVCADILARTLERCGVKVEILGFTTRAWKGGQAREAWITAGKPAMPGRLNDLRHIIYKAADSPWRRARKNLGLMMREGLLKENIDGEALTWAHDRLKARPESRQILMVISDGSPVDDSTQSANAALYLDKHLRKVIEDIETRSPVELIAIGIGHDVTRWYRRAVTIVDVEQLGGVMIEKLAELFDTAPRQATKKAGRRLKRAA</sequence>
<evidence type="ECO:0000256" key="2">
    <source>
        <dbReference type="SAM" id="MobiDB-lite"/>
    </source>
</evidence>
<feature type="region of interest" description="Disordered" evidence="2">
    <location>
        <begin position="206"/>
        <end position="299"/>
    </location>
</feature>
<gene>
    <name evidence="4" type="ORF">B7Y86_12415</name>
</gene>
<dbReference type="PANTHER" id="PTHR41248:SF1">
    <property type="entry name" value="NORD PROTEIN"/>
    <property type="match status" value="1"/>
</dbReference>
<dbReference type="NCBIfam" id="TIGR01651">
    <property type="entry name" value="CobT"/>
    <property type="match status" value="1"/>
</dbReference>
<dbReference type="InterPro" id="IPR036465">
    <property type="entry name" value="vWFA_dom_sf"/>
</dbReference>
<dbReference type="Pfam" id="PF11775">
    <property type="entry name" value="CobT_C"/>
    <property type="match status" value="1"/>
</dbReference>
<dbReference type="SUPFAM" id="SSF53300">
    <property type="entry name" value="vWA-like"/>
    <property type="match status" value="1"/>
</dbReference>
<evidence type="ECO:0000313" key="5">
    <source>
        <dbReference type="Proteomes" id="UP000216147"/>
    </source>
</evidence>
<feature type="compositionally biased region" description="Basic and acidic residues" evidence="2">
    <location>
        <begin position="262"/>
        <end position="279"/>
    </location>
</feature>
<dbReference type="PROSITE" id="PS50234">
    <property type="entry name" value="VWFA"/>
    <property type="match status" value="1"/>
</dbReference>
<dbReference type="GO" id="GO:0009236">
    <property type="term" value="P:cobalamin biosynthetic process"/>
    <property type="evidence" value="ECO:0007669"/>
    <property type="project" value="UniProtKB-UniRule"/>
</dbReference>
<dbReference type="GO" id="GO:0051116">
    <property type="term" value="F:cobaltochelatase activity"/>
    <property type="evidence" value="ECO:0007669"/>
    <property type="project" value="UniProtKB-UniRule"/>
</dbReference>
<dbReference type="PANTHER" id="PTHR41248">
    <property type="entry name" value="NORD PROTEIN"/>
    <property type="match status" value="1"/>
</dbReference>
<dbReference type="AlphaFoldDB" id="A0A258HG66"/>
<name>A0A258HG66_9CAUL</name>
<dbReference type="InterPro" id="IPR006538">
    <property type="entry name" value="CobT"/>
</dbReference>
<dbReference type="InterPro" id="IPR051928">
    <property type="entry name" value="NorD/CobT"/>
</dbReference>
<evidence type="ECO:0000259" key="3">
    <source>
        <dbReference type="PROSITE" id="PS50234"/>
    </source>
</evidence>
<protein>
    <recommendedName>
        <fullName evidence="1">Cobaltochelatase subunit CobT</fullName>
        <ecNumber evidence="1">6.6.1.2</ecNumber>
    </recommendedName>
</protein>
<dbReference type="EMBL" id="NCEQ01000012">
    <property type="protein sequence ID" value="OYX55749.1"/>
    <property type="molecule type" value="Genomic_DNA"/>
</dbReference>
<dbReference type="SMART" id="SM00327">
    <property type="entry name" value="VWA"/>
    <property type="match status" value="1"/>
</dbReference>
<dbReference type="InterPro" id="IPR002035">
    <property type="entry name" value="VWF_A"/>
</dbReference>
<feature type="compositionally biased region" description="Basic and acidic residues" evidence="2">
    <location>
        <begin position="206"/>
        <end position="216"/>
    </location>
</feature>
<feature type="domain" description="VWFA" evidence="3">
    <location>
        <begin position="406"/>
        <end position="624"/>
    </location>
</feature>
<organism evidence="4 5">
    <name type="scientific">Brevundimonas subvibrioides</name>
    <dbReference type="NCBI Taxonomy" id="74313"/>
    <lineage>
        <taxon>Bacteria</taxon>
        <taxon>Pseudomonadati</taxon>
        <taxon>Pseudomonadota</taxon>
        <taxon>Alphaproteobacteria</taxon>
        <taxon>Caulobacterales</taxon>
        <taxon>Caulobacteraceae</taxon>
        <taxon>Brevundimonas</taxon>
    </lineage>
</organism>
<dbReference type="CDD" id="cd01454">
    <property type="entry name" value="vWA_norD_type"/>
    <property type="match status" value="1"/>
</dbReference>